<dbReference type="KEGG" id="woc:BA177_15080"/>
<dbReference type="PANTHER" id="PTHR33055:SF3">
    <property type="entry name" value="PUTATIVE TRANSPOSASE FOR IS117-RELATED"/>
    <property type="match status" value="1"/>
</dbReference>
<gene>
    <name evidence="3" type="ORF">BA177_05070</name>
    <name evidence="4" type="ORF">BA177_15080</name>
</gene>
<feature type="domain" description="Transposase IS110-like N-terminal" evidence="1">
    <location>
        <begin position="7"/>
        <end position="146"/>
    </location>
</feature>
<reference evidence="4 5" key="1">
    <citation type="submission" date="2016-06" db="EMBL/GenBank/DDBJ databases">
        <title>Complete genome sequence of a deep-branching marine Gamma Proteobacterium Woeseia oceani type strain XK5.</title>
        <authorList>
            <person name="Mu D."/>
            <person name="Du Z."/>
        </authorList>
    </citation>
    <scope>NUCLEOTIDE SEQUENCE [LARGE SCALE GENOMIC DNA]</scope>
    <source>
        <strain evidence="4 5">XK5</strain>
    </source>
</reference>
<dbReference type="NCBIfam" id="NF033542">
    <property type="entry name" value="transpos_IS110"/>
    <property type="match status" value="1"/>
</dbReference>
<protein>
    <submittedName>
        <fullName evidence="4">Uncharacterized protein</fullName>
    </submittedName>
</protein>
<keyword evidence="5" id="KW-1185">Reference proteome</keyword>
<proteinExistence type="predicted"/>
<evidence type="ECO:0000313" key="3">
    <source>
        <dbReference type="EMBL" id="ANO53012.1"/>
    </source>
</evidence>
<accession>A0A193LLJ9</accession>
<dbReference type="Pfam" id="PF02371">
    <property type="entry name" value="Transposase_20"/>
    <property type="match status" value="1"/>
</dbReference>
<dbReference type="KEGG" id="woc:BA177_05070"/>
<dbReference type="Proteomes" id="UP000092695">
    <property type="component" value="Chromosome"/>
</dbReference>
<dbReference type="InterPro" id="IPR003346">
    <property type="entry name" value="Transposase_20"/>
</dbReference>
<dbReference type="GO" id="GO:0003677">
    <property type="term" value="F:DNA binding"/>
    <property type="evidence" value="ECO:0007669"/>
    <property type="project" value="InterPro"/>
</dbReference>
<evidence type="ECO:0000313" key="5">
    <source>
        <dbReference type="Proteomes" id="UP000092695"/>
    </source>
</evidence>
<evidence type="ECO:0000259" key="1">
    <source>
        <dbReference type="Pfam" id="PF01548"/>
    </source>
</evidence>
<dbReference type="PANTHER" id="PTHR33055">
    <property type="entry name" value="TRANSPOSASE FOR INSERTION SEQUENCE ELEMENT IS1111A"/>
    <property type="match status" value="1"/>
</dbReference>
<dbReference type="Pfam" id="PF01548">
    <property type="entry name" value="DEDD_Tnp_IS110"/>
    <property type="match status" value="1"/>
</dbReference>
<dbReference type="InterPro" id="IPR002525">
    <property type="entry name" value="Transp_IS110-like_N"/>
</dbReference>
<dbReference type="AlphaFoldDB" id="A0A193LLJ9"/>
<sequence length="346" mass="39054">MEFTTIAVDLSKTVFQVSLADHRHRIVGRRRLNRRQFSRLLATTPPSRLVMEACSTAHYWARVALQHGHQVKLLHARYVRPYVRRNKTDAADADALLQADQDRELKPVPVKNEHQQALQSLHRIRAQWQKARTARINSAKALLAEFGMTLPRGRGKLSHCLRLAAETLPYPLQRSFHEVIDDIGTLDEQLKRLDRDLAALCRQEPDAAQLEGISGVGIVTATALIGRVPDIHAFRRGRAFAAWLGITPREHSTGRRRRLGAISKQGDRYLRTLLIHGARSALLAAARASNRGAPLTRLQRWALATQLRVGHNKATVALANKMARIVWAVWTQRKPFNGDDALRFTQ</sequence>
<evidence type="ECO:0000313" key="4">
    <source>
        <dbReference type="EMBL" id="ANO53293.1"/>
    </source>
</evidence>
<dbReference type="EMBL" id="CP016268">
    <property type="protein sequence ID" value="ANO53293.1"/>
    <property type="molecule type" value="Genomic_DNA"/>
</dbReference>
<dbReference type="EMBL" id="CP016268">
    <property type="protein sequence ID" value="ANO53012.1"/>
    <property type="molecule type" value="Genomic_DNA"/>
</dbReference>
<dbReference type="GO" id="GO:0006313">
    <property type="term" value="P:DNA transposition"/>
    <property type="evidence" value="ECO:0007669"/>
    <property type="project" value="InterPro"/>
</dbReference>
<evidence type="ECO:0000259" key="2">
    <source>
        <dbReference type="Pfam" id="PF02371"/>
    </source>
</evidence>
<organism evidence="4 5">
    <name type="scientific">Woeseia oceani</name>
    <dbReference type="NCBI Taxonomy" id="1548547"/>
    <lineage>
        <taxon>Bacteria</taxon>
        <taxon>Pseudomonadati</taxon>
        <taxon>Pseudomonadota</taxon>
        <taxon>Gammaproteobacteria</taxon>
        <taxon>Woeseiales</taxon>
        <taxon>Woeseiaceae</taxon>
        <taxon>Woeseia</taxon>
    </lineage>
</organism>
<dbReference type="InterPro" id="IPR047650">
    <property type="entry name" value="Transpos_IS110"/>
</dbReference>
<feature type="domain" description="Transposase IS116/IS110/IS902 C-terminal" evidence="2">
    <location>
        <begin position="208"/>
        <end position="284"/>
    </location>
</feature>
<name>A0A193LLJ9_9GAMM</name>
<dbReference type="GO" id="GO:0004803">
    <property type="term" value="F:transposase activity"/>
    <property type="evidence" value="ECO:0007669"/>
    <property type="project" value="InterPro"/>
</dbReference>